<accession>A0ACB8RJN3</accession>
<dbReference type="EMBL" id="MU275987">
    <property type="protein sequence ID" value="KAI0044328.1"/>
    <property type="molecule type" value="Genomic_DNA"/>
</dbReference>
<evidence type="ECO:0000313" key="1">
    <source>
        <dbReference type="EMBL" id="KAI0044328.1"/>
    </source>
</evidence>
<reference evidence="1" key="1">
    <citation type="submission" date="2021-02" db="EMBL/GenBank/DDBJ databases">
        <authorList>
            <consortium name="DOE Joint Genome Institute"/>
            <person name="Ahrendt S."/>
            <person name="Looney B.P."/>
            <person name="Miyauchi S."/>
            <person name="Morin E."/>
            <person name="Drula E."/>
            <person name="Courty P.E."/>
            <person name="Chicoki N."/>
            <person name="Fauchery L."/>
            <person name="Kohler A."/>
            <person name="Kuo A."/>
            <person name="Labutti K."/>
            <person name="Pangilinan J."/>
            <person name="Lipzen A."/>
            <person name="Riley R."/>
            <person name="Andreopoulos W."/>
            <person name="He G."/>
            <person name="Johnson J."/>
            <person name="Barry K.W."/>
            <person name="Grigoriev I.V."/>
            <person name="Nagy L."/>
            <person name="Hibbett D."/>
            <person name="Henrissat B."/>
            <person name="Matheny P.B."/>
            <person name="Labbe J."/>
            <person name="Martin F."/>
        </authorList>
    </citation>
    <scope>NUCLEOTIDE SEQUENCE</scope>
    <source>
        <strain evidence="1">FP105234-sp</strain>
    </source>
</reference>
<protein>
    <submittedName>
        <fullName evidence="1">Uncharacterized protein</fullName>
    </submittedName>
</protein>
<reference evidence="1" key="2">
    <citation type="journal article" date="2022" name="New Phytol.">
        <title>Evolutionary transition to the ectomycorrhizal habit in the genomes of a hyperdiverse lineage of mushroom-forming fungi.</title>
        <authorList>
            <person name="Looney B."/>
            <person name="Miyauchi S."/>
            <person name="Morin E."/>
            <person name="Drula E."/>
            <person name="Courty P.E."/>
            <person name="Kohler A."/>
            <person name="Kuo A."/>
            <person name="LaButti K."/>
            <person name="Pangilinan J."/>
            <person name="Lipzen A."/>
            <person name="Riley R."/>
            <person name="Andreopoulos W."/>
            <person name="He G."/>
            <person name="Johnson J."/>
            <person name="Nolan M."/>
            <person name="Tritt A."/>
            <person name="Barry K.W."/>
            <person name="Grigoriev I.V."/>
            <person name="Nagy L.G."/>
            <person name="Hibbett D."/>
            <person name="Henrissat B."/>
            <person name="Matheny P.B."/>
            <person name="Labbe J."/>
            <person name="Martin F.M."/>
        </authorList>
    </citation>
    <scope>NUCLEOTIDE SEQUENCE</scope>
    <source>
        <strain evidence="1">FP105234-sp</strain>
    </source>
</reference>
<name>A0ACB8RJN3_9AGAM</name>
<sequence>MLRSSLFVLFTRIISGDRVVLARQGTAENLNKMGLYDMAFVYLKDFWKDEVSLVPDAGDWEGDVEPFFSNRVRSFASCFVNEMRFGACTNYRGKGYSYAYIDDGVPVKIQYIFQATHLRRDPTKDDLTTTFAFVQRFLPDATVFPWHTRYANIYDIFTC</sequence>
<dbReference type="Proteomes" id="UP000814033">
    <property type="component" value="Unassembled WGS sequence"/>
</dbReference>
<gene>
    <name evidence="1" type="ORF">FA95DRAFT_1497273</name>
</gene>
<evidence type="ECO:0000313" key="2">
    <source>
        <dbReference type="Proteomes" id="UP000814033"/>
    </source>
</evidence>
<proteinExistence type="predicted"/>
<organism evidence="1 2">
    <name type="scientific">Auriscalpium vulgare</name>
    <dbReference type="NCBI Taxonomy" id="40419"/>
    <lineage>
        <taxon>Eukaryota</taxon>
        <taxon>Fungi</taxon>
        <taxon>Dikarya</taxon>
        <taxon>Basidiomycota</taxon>
        <taxon>Agaricomycotina</taxon>
        <taxon>Agaricomycetes</taxon>
        <taxon>Russulales</taxon>
        <taxon>Auriscalpiaceae</taxon>
        <taxon>Auriscalpium</taxon>
    </lineage>
</organism>
<comment type="caution">
    <text evidence="1">The sequence shown here is derived from an EMBL/GenBank/DDBJ whole genome shotgun (WGS) entry which is preliminary data.</text>
</comment>
<keyword evidence="2" id="KW-1185">Reference proteome</keyword>